<dbReference type="AlphaFoldDB" id="A0A1I1XRR1"/>
<dbReference type="STRING" id="32040.SAMN04489710_11479"/>
<dbReference type="RefSeq" id="WP_092955635.1">
    <property type="nucleotide sequence ID" value="NZ_FOMQ01000014.1"/>
</dbReference>
<dbReference type="InterPro" id="IPR032096">
    <property type="entry name" value="DUF4815"/>
</dbReference>
<organism evidence="2 3">
    <name type="scientific">Paracidovorax konjaci</name>
    <dbReference type="NCBI Taxonomy" id="32040"/>
    <lineage>
        <taxon>Bacteria</taxon>
        <taxon>Pseudomonadati</taxon>
        <taxon>Pseudomonadota</taxon>
        <taxon>Betaproteobacteria</taxon>
        <taxon>Burkholderiales</taxon>
        <taxon>Comamonadaceae</taxon>
        <taxon>Paracidovorax</taxon>
    </lineage>
</organism>
<evidence type="ECO:0000313" key="3">
    <source>
        <dbReference type="Proteomes" id="UP000199517"/>
    </source>
</evidence>
<evidence type="ECO:0000313" key="2">
    <source>
        <dbReference type="EMBL" id="SFE10056.1"/>
    </source>
</evidence>
<dbReference type="EMBL" id="FOMQ01000014">
    <property type="protein sequence ID" value="SFE10056.1"/>
    <property type="molecule type" value="Genomic_DNA"/>
</dbReference>
<sequence length="1086" mass="115395">MTIYEDFDETKNHESVLFEADRVIQSRELIDAQAILAHRIKGIADGIYANGDVVRDARLTVNPLTGAAEAESGAIYLQGAVRGVPPASFVMPIQGTVAVGVYLRTRIVTAAEDPSLLNPAKGTPSYRKPGASRREVSTAWGFQGDGQPGTFFGVYVVEDGVLRAKAAPPHLSAITRAIEDYDVASTGGGSYIVEGLQVAMAPDLATGEQVYTVAEGAARVAGRSRIFQAGRRIVTLATPELFDVDSEPHLSTTEGPQRINLGRPPCKGVPEFRITARRTVTIVHGGFAGVADVLPDASVISIESVKQSGTTFAKDADYRLTAGQVDWSPQGAEPAPGSSYQVTYLYMRRAEPTAVDSRGATVEGAIKDSTILTSYKQQLRRVDRLCIDREGAFVWLRGVSSAWTPTPPQVPDDMLALASVFQTWDDGRQVVSDGVKIQSPHRVAAQERRLDAVLLDLAELRLATNAQGMDSGVKKGLIADPFMSDRQRDAGIAQTAAAVNGALQLPITTTVHQLGTALPERIAIEHVHRVVLEQTWRTGSRAVNPYQAFDPVPAAVTLVPNVDRWTTVETVWKSAITERLYTGAGSVSALTATAAAVRVLSEESRPLEYLRTTTVRFDLAGWGPGEALASVTFDGIAVTAQPIEGGALTADAAGKLSGTFVVPEKVAAGAKAVVFRGPLGSRGSQTYYGQGTNVLRAQQNVVTETYARWDVPVYTPISTSGGAVWGPSSSGSTPPQNTSACAKWLYEGYFDPSAQSFVLDEDTQCSGVRLLFTAAGGTVTVQIREASAGVPLPAVVAEARVPKAGIQIGTSTTIAWTPALLRAGREYCIVTLCDDAQTAIAVAELGKQDPERGYVVAQPYQVGVFSTSSNNSAWTVHQDVDQWFQLLAASYTATERVVDLGTADVVAATDLMVLGFAERPSAASGVVFEVEFPEAMKSEVVRLNDGQIVWLAAPFTGRLKVRARITGDARLAAVLQNGVQLIAGHIEETATYVSRTVAATGASRLRVVYEGDIPGGAAVQVHAQAAYDGAPWVLVPYLSASTSTQGVREITCELSGLQAAAVRVRLTLTGSTTARPYVRNLRGATL</sequence>
<evidence type="ECO:0000259" key="1">
    <source>
        <dbReference type="Pfam" id="PF16075"/>
    </source>
</evidence>
<dbReference type="Pfam" id="PF16075">
    <property type="entry name" value="DUF4815"/>
    <property type="match status" value="1"/>
</dbReference>
<proteinExistence type="predicted"/>
<protein>
    <recommendedName>
        <fullName evidence="1">DUF4815 domain-containing protein</fullName>
    </recommendedName>
</protein>
<name>A0A1I1XRR1_9BURK</name>
<reference evidence="3" key="1">
    <citation type="submission" date="2016-10" db="EMBL/GenBank/DDBJ databases">
        <authorList>
            <person name="Varghese N."/>
            <person name="Submissions S."/>
        </authorList>
    </citation>
    <scope>NUCLEOTIDE SEQUENCE [LARGE SCALE GENOMIC DNA]</scope>
    <source>
        <strain evidence="3">DSM 7481</strain>
    </source>
</reference>
<dbReference type="Proteomes" id="UP000199517">
    <property type="component" value="Unassembled WGS sequence"/>
</dbReference>
<accession>A0A1I1XRR1</accession>
<keyword evidence="3" id="KW-1185">Reference proteome</keyword>
<feature type="domain" description="DUF4815" evidence="1">
    <location>
        <begin position="3"/>
        <end position="572"/>
    </location>
</feature>
<dbReference type="OrthoDB" id="2463879at2"/>
<gene>
    <name evidence="2" type="ORF">SAMN04489710_11479</name>
</gene>